<feature type="compositionally biased region" description="Polar residues" evidence="10">
    <location>
        <begin position="275"/>
        <end position="285"/>
    </location>
</feature>
<evidence type="ECO:0000313" key="14">
    <source>
        <dbReference type="Proteomes" id="UP001648503"/>
    </source>
</evidence>
<dbReference type="SMART" id="SM00220">
    <property type="entry name" value="S_TKc"/>
    <property type="match status" value="1"/>
</dbReference>
<keyword evidence="6" id="KW-0418">Kinase</keyword>
<dbReference type="Gene3D" id="3.30.200.20">
    <property type="entry name" value="Phosphorylase Kinase, domain 1"/>
    <property type="match status" value="1"/>
</dbReference>
<evidence type="ECO:0000256" key="11">
    <source>
        <dbReference type="SAM" id="SignalP"/>
    </source>
</evidence>
<comment type="catalytic activity">
    <reaction evidence="9">
        <text>L-seryl-[protein] + ATP = O-phospho-L-seryl-[protein] + ADP + H(+)</text>
        <dbReference type="Rhea" id="RHEA:17989"/>
        <dbReference type="Rhea" id="RHEA-COMP:9863"/>
        <dbReference type="Rhea" id="RHEA-COMP:11604"/>
        <dbReference type="ChEBI" id="CHEBI:15378"/>
        <dbReference type="ChEBI" id="CHEBI:29999"/>
        <dbReference type="ChEBI" id="CHEBI:30616"/>
        <dbReference type="ChEBI" id="CHEBI:83421"/>
        <dbReference type="ChEBI" id="CHEBI:456216"/>
        <dbReference type="EC" id="2.7.11.1"/>
    </reaction>
</comment>
<keyword evidence="7" id="KW-0067">ATP-binding</keyword>
<keyword evidence="5" id="KW-0547">Nucleotide-binding</keyword>
<evidence type="ECO:0000313" key="13">
    <source>
        <dbReference type="EMBL" id="KAH6586647.1"/>
    </source>
</evidence>
<dbReference type="InterPro" id="IPR051138">
    <property type="entry name" value="PIM_Ser/Thr_kinase"/>
</dbReference>
<dbReference type="SUPFAM" id="SSF56112">
    <property type="entry name" value="Protein kinase-like (PK-like)"/>
    <property type="match status" value="1"/>
</dbReference>
<keyword evidence="4" id="KW-0808">Transferase</keyword>
<dbReference type="Pfam" id="PF00069">
    <property type="entry name" value="Pkinase"/>
    <property type="match status" value="1"/>
</dbReference>
<dbReference type="EC" id="2.7.11.1" evidence="2"/>
<dbReference type="Gene3D" id="1.10.510.10">
    <property type="entry name" value="Transferase(Phosphotransferase) domain 1"/>
    <property type="match status" value="1"/>
</dbReference>
<dbReference type="PROSITE" id="PS50011">
    <property type="entry name" value="PROTEIN_KINASE_DOM"/>
    <property type="match status" value="1"/>
</dbReference>
<keyword evidence="14" id="KW-1185">Reference proteome</keyword>
<dbReference type="InterPro" id="IPR000719">
    <property type="entry name" value="Prot_kinase_dom"/>
</dbReference>
<evidence type="ECO:0000256" key="6">
    <source>
        <dbReference type="ARBA" id="ARBA00022777"/>
    </source>
</evidence>
<dbReference type="Proteomes" id="UP001648503">
    <property type="component" value="Unassembled WGS sequence"/>
</dbReference>
<protein>
    <recommendedName>
        <fullName evidence="2">non-specific serine/threonine protein kinase</fullName>
        <ecNumber evidence="2">2.7.11.1</ecNumber>
    </recommendedName>
</protein>
<keyword evidence="11" id="KW-0732">Signal</keyword>
<sequence length="433" mass="48659">MTSLYRSVVLLLSVATIQVQGGYHQKQPKLQLTDLQVYSPSSEAQLLHPTCAKRLDTDPYSRMRATNEYREFVEKEEEYFKTEYQHLKDLSKGMFDDVHLAIKRSSGLKVIYKVIKPKDIVFNTPEVNPPSECHSTEISPLDGKHAGAGCMSPRPQTLLIPLEAKMQEYLTQPRHNNPYVLGFVDYIITEGAVILVLEYSGEDWVAFDEYMTEHGIFSVDEVRLILKEVITALAFLKNLGILHGNIVAKNILYNEKTGSVKLVDFVFSEPLKGCNQDSSAQTESSGAALESSEHEPDSEDKEARDIKNIGNLMYLLLTLGRSFKNIDAIRARATEEFKGVLGDPESQLTINAANLVTILLGYENTWLRGGVLNDEADLGQQWLDGTVEHESMGTRHGNRALAARLADFLQVAYRQYQSTLWHNTTGIALWELC</sequence>
<gene>
    <name evidence="13" type="ORF">BASA50_000359</name>
</gene>
<accession>A0ABQ8EU46</accession>
<dbReference type="EMBL" id="JAFCIX010000572">
    <property type="protein sequence ID" value="KAH6586647.1"/>
    <property type="molecule type" value="Genomic_DNA"/>
</dbReference>
<comment type="catalytic activity">
    <reaction evidence="8">
        <text>L-threonyl-[protein] + ATP = O-phospho-L-threonyl-[protein] + ADP + H(+)</text>
        <dbReference type="Rhea" id="RHEA:46608"/>
        <dbReference type="Rhea" id="RHEA-COMP:11060"/>
        <dbReference type="Rhea" id="RHEA-COMP:11605"/>
        <dbReference type="ChEBI" id="CHEBI:15378"/>
        <dbReference type="ChEBI" id="CHEBI:30013"/>
        <dbReference type="ChEBI" id="CHEBI:30616"/>
        <dbReference type="ChEBI" id="CHEBI:61977"/>
        <dbReference type="ChEBI" id="CHEBI:456216"/>
        <dbReference type="EC" id="2.7.11.1"/>
    </reaction>
</comment>
<evidence type="ECO:0000256" key="1">
    <source>
        <dbReference type="ARBA" id="ARBA00004340"/>
    </source>
</evidence>
<feature type="compositionally biased region" description="Basic and acidic residues" evidence="10">
    <location>
        <begin position="291"/>
        <end position="303"/>
    </location>
</feature>
<evidence type="ECO:0000256" key="2">
    <source>
        <dbReference type="ARBA" id="ARBA00012513"/>
    </source>
</evidence>
<evidence type="ECO:0000256" key="7">
    <source>
        <dbReference type="ARBA" id="ARBA00022840"/>
    </source>
</evidence>
<keyword evidence="3" id="KW-0723">Serine/threonine-protein kinase</keyword>
<dbReference type="PANTHER" id="PTHR22984">
    <property type="entry name" value="SERINE/THREONINE-PROTEIN KINASE PIM"/>
    <property type="match status" value="1"/>
</dbReference>
<feature type="chain" id="PRO_5045631710" description="non-specific serine/threonine protein kinase" evidence="11">
    <location>
        <begin position="22"/>
        <end position="433"/>
    </location>
</feature>
<evidence type="ECO:0000256" key="4">
    <source>
        <dbReference type="ARBA" id="ARBA00022679"/>
    </source>
</evidence>
<evidence type="ECO:0000256" key="8">
    <source>
        <dbReference type="ARBA" id="ARBA00047899"/>
    </source>
</evidence>
<dbReference type="PANTHER" id="PTHR22984:SF25">
    <property type="entry name" value="PROTEIN KINASE DOMAIN-CONTAINING PROTEIN"/>
    <property type="match status" value="1"/>
</dbReference>
<feature type="region of interest" description="Disordered" evidence="10">
    <location>
        <begin position="273"/>
        <end position="303"/>
    </location>
</feature>
<feature type="domain" description="Protein kinase" evidence="12">
    <location>
        <begin position="84"/>
        <end position="383"/>
    </location>
</feature>
<comment type="subcellular location">
    <subcellularLocation>
        <location evidence="1">Host cell</location>
    </subcellularLocation>
</comment>
<organism evidence="13 14">
    <name type="scientific">Batrachochytrium salamandrivorans</name>
    <dbReference type="NCBI Taxonomy" id="1357716"/>
    <lineage>
        <taxon>Eukaryota</taxon>
        <taxon>Fungi</taxon>
        <taxon>Fungi incertae sedis</taxon>
        <taxon>Chytridiomycota</taxon>
        <taxon>Chytridiomycota incertae sedis</taxon>
        <taxon>Chytridiomycetes</taxon>
        <taxon>Rhizophydiales</taxon>
        <taxon>Rhizophydiales incertae sedis</taxon>
        <taxon>Batrachochytrium</taxon>
    </lineage>
</organism>
<evidence type="ECO:0000256" key="5">
    <source>
        <dbReference type="ARBA" id="ARBA00022741"/>
    </source>
</evidence>
<evidence type="ECO:0000256" key="10">
    <source>
        <dbReference type="SAM" id="MobiDB-lite"/>
    </source>
</evidence>
<proteinExistence type="predicted"/>
<name>A0ABQ8EU46_9FUNG</name>
<evidence type="ECO:0000256" key="3">
    <source>
        <dbReference type="ARBA" id="ARBA00022527"/>
    </source>
</evidence>
<evidence type="ECO:0000259" key="12">
    <source>
        <dbReference type="PROSITE" id="PS50011"/>
    </source>
</evidence>
<evidence type="ECO:0000256" key="9">
    <source>
        <dbReference type="ARBA" id="ARBA00048679"/>
    </source>
</evidence>
<feature type="signal peptide" evidence="11">
    <location>
        <begin position="1"/>
        <end position="21"/>
    </location>
</feature>
<comment type="caution">
    <text evidence="13">The sequence shown here is derived from an EMBL/GenBank/DDBJ whole genome shotgun (WGS) entry which is preliminary data.</text>
</comment>
<dbReference type="InterPro" id="IPR011009">
    <property type="entry name" value="Kinase-like_dom_sf"/>
</dbReference>
<reference evidence="13 14" key="1">
    <citation type="submission" date="2021-02" db="EMBL/GenBank/DDBJ databases">
        <title>Variation within the Batrachochytrium salamandrivorans European outbreak.</title>
        <authorList>
            <person name="Kelly M."/>
            <person name="Pasmans F."/>
            <person name="Shea T.P."/>
            <person name="Munoz J.F."/>
            <person name="Carranza S."/>
            <person name="Cuomo C.A."/>
            <person name="Martel A."/>
        </authorList>
    </citation>
    <scope>NUCLEOTIDE SEQUENCE [LARGE SCALE GENOMIC DNA]</scope>
    <source>
        <strain evidence="13 14">AMFP18/2</strain>
    </source>
</reference>